<proteinExistence type="predicted"/>
<keyword evidence="5" id="KW-1185">Reference proteome</keyword>
<dbReference type="RefSeq" id="WP_215579380.1">
    <property type="nucleotide sequence ID" value="NZ_CP073754.1"/>
</dbReference>
<evidence type="ECO:0000313" key="1">
    <source>
        <dbReference type="EMBL" id="QWF69442.1"/>
    </source>
</evidence>
<organism evidence="2 5">
    <name type="scientific">Methylomonas paludis</name>
    <dbReference type="NCBI Taxonomy" id="1173101"/>
    <lineage>
        <taxon>Bacteria</taxon>
        <taxon>Pseudomonadati</taxon>
        <taxon>Pseudomonadota</taxon>
        <taxon>Gammaproteobacteria</taxon>
        <taxon>Methylococcales</taxon>
        <taxon>Methylococcaceae</taxon>
        <taxon>Methylomonas</taxon>
    </lineage>
</organism>
<dbReference type="EMBL" id="CP073754">
    <property type="protein sequence ID" value="QWF70173.1"/>
    <property type="molecule type" value="Genomic_DNA"/>
</dbReference>
<protein>
    <recommendedName>
        <fullName evidence="6">Transposase</fullName>
    </recommendedName>
</protein>
<evidence type="ECO:0000313" key="4">
    <source>
        <dbReference type="EMBL" id="QWF70173.1"/>
    </source>
</evidence>
<evidence type="ECO:0000313" key="3">
    <source>
        <dbReference type="EMBL" id="QWF69811.1"/>
    </source>
</evidence>
<dbReference type="EMBL" id="CP073754">
    <property type="protein sequence ID" value="QWF69442.1"/>
    <property type="molecule type" value="Genomic_DNA"/>
</dbReference>
<reference evidence="2" key="1">
    <citation type="submission" date="2021-04" db="EMBL/GenBank/DDBJ databases">
        <title>Draft genome sequence data of methanotrophic Methylovulum sp. strain S1L and Methylomonas sp. strain S2AM isolated from boreal lake water columns.</title>
        <authorList>
            <person name="Rissanen A.J."/>
            <person name="Mangayil R."/>
            <person name="Svenning M.M."/>
            <person name="Khanongnuch R."/>
        </authorList>
    </citation>
    <scope>NUCLEOTIDE SEQUENCE</scope>
    <source>
        <strain evidence="2">S2AM</strain>
    </source>
</reference>
<gene>
    <name evidence="1" type="ORF">KEF85_08595</name>
    <name evidence="2" type="ORF">KEF85_10215</name>
    <name evidence="3" type="ORF">KEF85_10565</name>
    <name evidence="4" type="ORF">KEF85_12570</name>
</gene>
<dbReference type="NCBIfam" id="NF047593">
    <property type="entry name" value="IS66_ISAeme5_TnpA"/>
    <property type="match status" value="1"/>
</dbReference>
<dbReference type="EMBL" id="CP073754">
    <property type="protein sequence ID" value="QWF69748.1"/>
    <property type="molecule type" value="Genomic_DNA"/>
</dbReference>
<accession>A0A975MKU0</accession>
<evidence type="ECO:0000313" key="2">
    <source>
        <dbReference type="EMBL" id="QWF69748.1"/>
    </source>
</evidence>
<sequence>MNQPLSENTQPTDAVSLTDTQRFWFAHVEQCLASGLSIAVYARQHQLADKSLYHWIKRKREWPSRAVQTGAGTATFHPVQMVQPVTSGSLERPTLWLRLPNGIECQFQAIDTEHCLAVLTGLSRLPA</sequence>
<dbReference type="Proteomes" id="UP000676649">
    <property type="component" value="Chromosome"/>
</dbReference>
<dbReference type="KEGG" id="mpad:KEF85_10215"/>
<dbReference type="AlphaFoldDB" id="A0A975MKU0"/>
<dbReference type="KEGG" id="mpad:KEF85_08595"/>
<evidence type="ECO:0000313" key="5">
    <source>
        <dbReference type="Proteomes" id="UP000676649"/>
    </source>
</evidence>
<evidence type="ECO:0008006" key="6">
    <source>
        <dbReference type="Google" id="ProtNLM"/>
    </source>
</evidence>
<name>A0A975MKU0_9GAMM</name>
<dbReference type="KEGG" id="mpad:KEF85_12570"/>
<dbReference type="EMBL" id="CP073754">
    <property type="protein sequence ID" value="QWF69811.1"/>
    <property type="molecule type" value="Genomic_DNA"/>
</dbReference>
<dbReference type="KEGG" id="mpad:KEF85_10565"/>